<name>A0A0F9VKJ2_9ZZZZ</name>
<evidence type="ECO:0000256" key="1">
    <source>
        <dbReference type="ARBA" id="ARBA00022795"/>
    </source>
</evidence>
<evidence type="ECO:0008006" key="3">
    <source>
        <dbReference type="Google" id="ProtNLM"/>
    </source>
</evidence>
<protein>
    <recommendedName>
        <fullName evidence="3">FlgN family protein</fullName>
    </recommendedName>
</protein>
<dbReference type="InterPro" id="IPR007809">
    <property type="entry name" value="FlgN-like"/>
</dbReference>
<dbReference type="GO" id="GO:0044780">
    <property type="term" value="P:bacterial-type flagellum assembly"/>
    <property type="evidence" value="ECO:0007669"/>
    <property type="project" value="InterPro"/>
</dbReference>
<dbReference type="Pfam" id="PF05130">
    <property type="entry name" value="FlgN"/>
    <property type="match status" value="1"/>
</dbReference>
<dbReference type="EMBL" id="LAZR01000505">
    <property type="protein sequence ID" value="KKN66298.1"/>
    <property type="molecule type" value="Genomic_DNA"/>
</dbReference>
<dbReference type="Gene3D" id="1.20.58.300">
    <property type="entry name" value="FlgN-like"/>
    <property type="match status" value="1"/>
</dbReference>
<organism evidence="2">
    <name type="scientific">marine sediment metagenome</name>
    <dbReference type="NCBI Taxonomy" id="412755"/>
    <lineage>
        <taxon>unclassified sequences</taxon>
        <taxon>metagenomes</taxon>
        <taxon>ecological metagenomes</taxon>
    </lineage>
</organism>
<reference evidence="2" key="1">
    <citation type="journal article" date="2015" name="Nature">
        <title>Complex archaea that bridge the gap between prokaryotes and eukaryotes.</title>
        <authorList>
            <person name="Spang A."/>
            <person name="Saw J.H."/>
            <person name="Jorgensen S.L."/>
            <person name="Zaremba-Niedzwiedzka K."/>
            <person name="Martijn J."/>
            <person name="Lind A.E."/>
            <person name="van Eijk R."/>
            <person name="Schleper C."/>
            <person name="Guy L."/>
            <person name="Ettema T.J."/>
        </authorList>
    </citation>
    <scope>NUCLEOTIDE SEQUENCE</scope>
</reference>
<comment type="caution">
    <text evidence="2">The sequence shown here is derived from an EMBL/GenBank/DDBJ whole genome shotgun (WGS) entry which is preliminary data.</text>
</comment>
<accession>A0A0F9VKJ2</accession>
<dbReference type="SUPFAM" id="SSF140566">
    <property type="entry name" value="FlgN-like"/>
    <property type="match status" value="1"/>
</dbReference>
<dbReference type="AlphaFoldDB" id="A0A0F9VKJ2"/>
<sequence length="162" mass="17965">MTMTSLQKLHNILQTEQITASQLLELLKYERSALTKSDVDAMTELTVKKQPLVVHLEQLGREREAVLQMEGFSAGKDGLSAFIANQTDQHSRILTGMVDALKVTAKACREHNQVNGGIVNVNRQYVQQAMNILRGRDMTPSAYGPGGEYTSQVVRQPLLGRV</sequence>
<keyword evidence="1" id="KW-1005">Bacterial flagellum biogenesis</keyword>
<proteinExistence type="predicted"/>
<evidence type="ECO:0000313" key="2">
    <source>
        <dbReference type="EMBL" id="KKN66298.1"/>
    </source>
</evidence>
<dbReference type="InterPro" id="IPR036679">
    <property type="entry name" value="FlgN-like_sf"/>
</dbReference>
<gene>
    <name evidence="2" type="ORF">LCGC14_0473210</name>
</gene>